<dbReference type="PROSITE" id="PS50297">
    <property type="entry name" value="ANK_REP_REGION"/>
    <property type="match status" value="2"/>
</dbReference>
<dbReference type="Pfam" id="PF17100">
    <property type="entry name" value="NACHT_N"/>
    <property type="match status" value="1"/>
</dbReference>
<name>A0AAN6Q577_9PEZI</name>
<dbReference type="InterPro" id="IPR036770">
    <property type="entry name" value="Ankyrin_rpt-contain_sf"/>
</dbReference>
<protein>
    <submittedName>
        <fullName evidence="6">Ankyrin</fullName>
    </submittedName>
</protein>
<feature type="repeat" description="ANK" evidence="3">
    <location>
        <begin position="620"/>
        <end position="652"/>
    </location>
</feature>
<dbReference type="PANTHER" id="PTHR24123">
    <property type="entry name" value="ANKYRIN REPEAT-CONTAINING"/>
    <property type="match status" value="1"/>
</dbReference>
<evidence type="ECO:0000259" key="5">
    <source>
        <dbReference type="Pfam" id="PF17100"/>
    </source>
</evidence>
<dbReference type="SUPFAM" id="SSF48403">
    <property type="entry name" value="Ankyrin repeat"/>
    <property type="match status" value="4"/>
</dbReference>
<evidence type="ECO:0000256" key="1">
    <source>
        <dbReference type="ARBA" id="ARBA00022737"/>
    </source>
</evidence>
<reference evidence="6" key="1">
    <citation type="journal article" date="2023" name="Mol. Phylogenet. Evol.">
        <title>Genome-scale phylogeny and comparative genomics of the fungal order Sordariales.</title>
        <authorList>
            <person name="Hensen N."/>
            <person name="Bonometti L."/>
            <person name="Westerberg I."/>
            <person name="Brannstrom I.O."/>
            <person name="Guillou S."/>
            <person name="Cros-Aarteil S."/>
            <person name="Calhoun S."/>
            <person name="Haridas S."/>
            <person name="Kuo A."/>
            <person name="Mondo S."/>
            <person name="Pangilinan J."/>
            <person name="Riley R."/>
            <person name="LaButti K."/>
            <person name="Andreopoulos B."/>
            <person name="Lipzen A."/>
            <person name="Chen C."/>
            <person name="Yan M."/>
            <person name="Daum C."/>
            <person name="Ng V."/>
            <person name="Clum A."/>
            <person name="Steindorff A."/>
            <person name="Ohm R.A."/>
            <person name="Martin F."/>
            <person name="Silar P."/>
            <person name="Natvig D.O."/>
            <person name="Lalanne C."/>
            <person name="Gautier V."/>
            <person name="Ament-Velasquez S.L."/>
            <person name="Kruys A."/>
            <person name="Hutchinson M.I."/>
            <person name="Powell A.J."/>
            <person name="Barry K."/>
            <person name="Miller A.N."/>
            <person name="Grigoriev I.V."/>
            <person name="Debuchy R."/>
            <person name="Gladieux P."/>
            <person name="Hiltunen Thoren M."/>
            <person name="Johannesson H."/>
        </authorList>
    </citation>
    <scope>NUCLEOTIDE SEQUENCE</scope>
    <source>
        <strain evidence="6">CBS 757.83</strain>
    </source>
</reference>
<proteinExistence type="predicted"/>
<evidence type="ECO:0000313" key="6">
    <source>
        <dbReference type="EMBL" id="KAK4103800.1"/>
    </source>
</evidence>
<dbReference type="PROSITE" id="PS50088">
    <property type="entry name" value="ANK_REPEAT"/>
    <property type="match status" value="4"/>
</dbReference>
<dbReference type="EMBL" id="MU863628">
    <property type="protein sequence ID" value="KAK4103800.1"/>
    <property type="molecule type" value="Genomic_DNA"/>
</dbReference>
<dbReference type="PANTHER" id="PTHR24123:SF33">
    <property type="entry name" value="PROTEIN HOS4"/>
    <property type="match status" value="1"/>
</dbReference>
<dbReference type="InterPro" id="IPR031359">
    <property type="entry name" value="NACHT_N"/>
</dbReference>
<comment type="caution">
    <text evidence="6">The sequence shown here is derived from an EMBL/GenBank/DDBJ whole genome shotgun (WGS) entry which is preliminary data.</text>
</comment>
<dbReference type="Gene3D" id="1.25.40.20">
    <property type="entry name" value="Ankyrin repeat-containing domain"/>
    <property type="match status" value="3"/>
</dbReference>
<feature type="region of interest" description="Disordered" evidence="4">
    <location>
        <begin position="386"/>
        <end position="421"/>
    </location>
</feature>
<evidence type="ECO:0000256" key="4">
    <source>
        <dbReference type="SAM" id="MobiDB-lite"/>
    </source>
</evidence>
<keyword evidence="1" id="KW-0677">Repeat</keyword>
<gene>
    <name evidence="6" type="ORF">N658DRAFT_505438</name>
</gene>
<feature type="repeat" description="ANK" evidence="3">
    <location>
        <begin position="587"/>
        <end position="619"/>
    </location>
</feature>
<accession>A0AAN6Q577</accession>
<organism evidence="6 7">
    <name type="scientific">Parathielavia hyrcaniae</name>
    <dbReference type="NCBI Taxonomy" id="113614"/>
    <lineage>
        <taxon>Eukaryota</taxon>
        <taxon>Fungi</taxon>
        <taxon>Dikarya</taxon>
        <taxon>Ascomycota</taxon>
        <taxon>Pezizomycotina</taxon>
        <taxon>Sordariomycetes</taxon>
        <taxon>Sordariomycetidae</taxon>
        <taxon>Sordariales</taxon>
        <taxon>Chaetomiaceae</taxon>
        <taxon>Parathielavia</taxon>
    </lineage>
</organism>
<evidence type="ECO:0000256" key="2">
    <source>
        <dbReference type="ARBA" id="ARBA00023043"/>
    </source>
</evidence>
<feature type="repeat" description="ANK" evidence="3">
    <location>
        <begin position="830"/>
        <end position="862"/>
    </location>
</feature>
<dbReference type="InterPro" id="IPR051165">
    <property type="entry name" value="Multifunctional_ANK_Repeat"/>
</dbReference>
<dbReference type="Pfam" id="PF12796">
    <property type="entry name" value="Ank_2"/>
    <property type="match status" value="2"/>
</dbReference>
<dbReference type="Proteomes" id="UP001305647">
    <property type="component" value="Unassembled WGS sequence"/>
</dbReference>
<keyword evidence="2 3" id="KW-0040">ANK repeat</keyword>
<dbReference type="AlphaFoldDB" id="A0AAN6Q577"/>
<evidence type="ECO:0000256" key="3">
    <source>
        <dbReference type="PROSITE-ProRule" id="PRU00023"/>
    </source>
</evidence>
<evidence type="ECO:0000313" key="7">
    <source>
        <dbReference type="Proteomes" id="UP001305647"/>
    </source>
</evidence>
<reference evidence="6" key="2">
    <citation type="submission" date="2023-05" db="EMBL/GenBank/DDBJ databases">
        <authorList>
            <consortium name="Lawrence Berkeley National Laboratory"/>
            <person name="Steindorff A."/>
            <person name="Hensen N."/>
            <person name="Bonometti L."/>
            <person name="Westerberg I."/>
            <person name="Brannstrom I.O."/>
            <person name="Guillou S."/>
            <person name="Cros-Aarteil S."/>
            <person name="Calhoun S."/>
            <person name="Haridas S."/>
            <person name="Kuo A."/>
            <person name="Mondo S."/>
            <person name="Pangilinan J."/>
            <person name="Riley R."/>
            <person name="Labutti K."/>
            <person name="Andreopoulos B."/>
            <person name="Lipzen A."/>
            <person name="Chen C."/>
            <person name="Yanf M."/>
            <person name="Daum C."/>
            <person name="Ng V."/>
            <person name="Clum A."/>
            <person name="Ohm R."/>
            <person name="Martin F."/>
            <person name="Silar P."/>
            <person name="Natvig D."/>
            <person name="Lalanne C."/>
            <person name="Gautier V."/>
            <person name="Ament-Velasquez S.L."/>
            <person name="Kruys A."/>
            <person name="Hutchinson M.I."/>
            <person name="Powell A.J."/>
            <person name="Barry K."/>
            <person name="Miller A.N."/>
            <person name="Grigoriev I.V."/>
            <person name="Debuchy R."/>
            <person name="Gladieux P."/>
            <person name="Thoren M.H."/>
            <person name="Johannesson H."/>
        </authorList>
    </citation>
    <scope>NUCLEOTIDE SEQUENCE</scope>
    <source>
        <strain evidence="6">CBS 757.83</strain>
    </source>
</reference>
<sequence>MEDINGETWKFRFGTNEFLVKDLAQPALSVINRLLLHPSQQAASLANGLGHISGLIALSRMWEELYARRYESDLKNNNDLGGEGCRDASHGPQSHVEYKNALESLYKDILKLQVSSYCYYAKTQAFRVARDVVKWDNWGELLEEIRKREVVFSKISKIWQDAKYDKECAKADQRHRESMLRWDTIDTHVAGLRKAVEGAQADSKRSQFLDWLCDNDPSEMYNSARDKHEKGTGVVDYDMGLHIDSVLDSPNFESWPKDIKVEAREALIKNADGMFQYVAQQFDALRNLFSAIHIREALSQLPVGLDATYDRILQNIDPKFQLQVVSTLKWLAFSNELLELEQVADVFVLRPERTVPFDPAEKLFKPQDVLKYLSSLISVDVTGGKRRGARHGFKRDPRSEMYSNSDSNSDSDSETETGTTGKVTSDVDIVRIRLAHFSIKEYLMSDRIIRRPSTHFAFSETNAHLHIARSCLAYHLQRCVPEAGEFGREECYFLDAYATRNWPLHLEMVPRQLWPSEVASAAERALAVRSVILYKKFDLIYERFTSSRHRKNMMHLPKLPQCFTARLGLVQLTNLLFPLLEYPTQADLDTALVDAAYGGSTDLVDLLVNKGAHANAVSEHLGTALQAAAISGHTQVIERLLDHGADLDAQEGAALKAACAESGTAPVVELLLRRKANVNMPGVLLSTITPSSYSFTGLSHDPFMLSQQNLTRLLLDHGADPNMGGVISGDHETHPETPLHAAARCERYDLLELLLERGADVNKLGGMFGYPLQAVCTSAGLYGIDVEVERLLSKGADVNASGGKGADAHAQGGRFGTPDHGLDVNMQGGYYGTALHAACHQADTGTVELLLDNGALVNASVGYYGTALRAAVSAEASETKIEWMIDNLSKRGADINASAGEYGTALQAVAVSKVRGGSDITSHLLSKGADVNRQSGQYGTALQAAALDHDSRKSVQLLLDNKADINLEGGKYHTALQAACVRVWTSRTALLLLERGANVHAQGGKHGSAWHAAAAHRDGNWETVLQEILNRGVDVNDTRGRLHATALQAALEIPGWTKGQRTDRIRFLLDRGADVNIGGGQYGFPLQSACCRATEPRPDSRKTLVGVQYLLSNCTNLDVNALGGMFGSALQAAAHHGQTRLVQYGSPLNAAVVQGYWDIVKILLDAGAVPDCQQLPETDEEWLACVREDHGQGAVERYRVFWDKHKAVKAG</sequence>
<dbReference type="Pfam" id="PF00023">
    <property type="entry name" value="Ank"/>
    <property type="match status" value="2"/>
</dbReference>
<dbReference type="SMART" id="SM00248">
    <property type="entry name" value="ANK"/>
    <property type="match status" value="11"/>
</dbReference>
<feature type="domain" description="NWD NACHT-NTPase N-terminal" evidence="5">
    <location>
        <begin position="29"/>
        <end position="153"/>
    </location>
</feature>
<feature type="repeat" description="ANK" evidence="3">
    <location>
        <begin position="734"/>
        <end position="766"/>
    </location>
</feature>
<dbReference type="InterPro" id="IPR002110">
    <property type="entry name" value="Ankyrin_rpt"/>
</dbReference>
<keyword evidence="7" id="KW-1185">Reference proteome</keyword>